<dbReference type="KEGG" id="suls:Sdiek1_2619"/>
<dbReference type="AlphaFoldDB" id="A0A1Y0HNS5"/>
<evidence type="ECO:0000313" key="2">
    <source>
        <dbReference type="EMBL" id="ARU49767.1"/>
    </source>
</evidence>
<feature type="compositionally biased region" description="Polar residues" evidence="1">
    <location>
        <begin position="77"/>
        <end position="89"/>
    </location>
</feature>
<name>A0A1Y0HNS5_9BACT</name>
<dbReference type="RefSeq" id="WP_087439461.1">
    <property type="nucleotide sequence ID" value="NZ_CP021416.1"/>
</dbReference>
<sequence>MSEFINEWILEKISKSPKKFGGFSSNPLIMLEFLKEFYPDATVAELTPQHMSKLSTISRTKNKLLKKNPNLDRRKYPQTSFQMLSNELE</sequence>
<protein>
    <submittedName>
        <fullName evidence="2">Uncharacterized protein</fullName>
    </submittedName>
</protein>
<dbReference type="Proteomes" id="UP000196005">
    <property type="component" value="Chromosome"/>
</dbReference>
<feature type="region of interest" description="Disordered" evidence="1">
    <location>
        <begin position="66"/>
        <end position="89"/>
    </location>
</feature>
<reference evidence="3" key="1">
    <citation type="submission" date="2017-05" db="EMBL/GenBank/DDBJ databases">
        <title>Dechlorination kinetics govern the competition between two new strains of the genus Sulfurospirillum.</title>
        <authorList>
            <person name="Buttet G.F."/>
            <person name="Murray A.M."/>
            <person name="Goris T."/>
            <person name="Burion M."/>
            <person name="Lin B."/>
            <person name="Rolle M."/>
            <person name="Maillard J."/>
        </authorList>
    </citation>
    <scope>NUCLEOTIDE SEQUENCE [LARGE SCALE GENOMIC DNA]</scope>
    <source>
        <strain evidence="3">SL2-1</strain>
    </source>
</reference>
<evidence type="ECO:0000256" key="1">
    <source>
        <dbReference type="SAM" id="MobiDB-lite"/>
    </source>
</evidence>
<dbReference type="OrthoDB" id="9968720at2"/>
<proteinExistence type="predicted"/>
<evidence type="ECO:0000313" key="3">
    <source>
        <dbReference type="Proteomes" id="UP000196005"/>
    </source>
</evidence>
<dbReference type="EMBL" id="CP021416">
    <property type="protein sequence ID" value="ARU49767.1"/>
    <property type="molecule type" value="Genomic_DNA"/>
</dbReference>
<gene>
    <name evidence="2" type="ORF">Sdiek1_2619</name>
</gene>
<accession>A0A1Y0HNS5</accession>
<organism evidence="2 3">
    <name type="scientific">Sulfurospirillum diekertiae</name>
    <dbReference type="NCBI Taxonomy" id="1854492"/>
    <lineage>
        <taxon>Bacteria</taxon>
        <taxon>Pseudomonadati</taxon>
        <taxon>Campylobacterota</taxon>
        <taxon>Epsilonproteobacteria</taxon>
        <taxon>Campylobacterales</taxon>
        <taxon>Sulfurospirillaceae</taxon>
        <taxon>Sulfurospirillum</taxon>
    </lineage>
</organism>
<keyword evidence="3" id="KW-1185">Reference proteome</keyword>